<accession>F9ZLC8</accession>
<name>F9ZLC8_ACICS</name>
<dbReference type="EMBL" id="CP002573">
    <property type="protein sequence ID" value="AEK57797.1"/>
    <property type="molecule type" value="Genomic_DNA"/>
</dbReference>
<organism evidence="1 2">
    <name type="scientific">Acidithiobacillus caldus (strain SM-1)</name>
    <dbReference type="NCBI Taxonomy" id="990288"/>
    <lineage>
        <taxon>Bacteria</taxon>
        <taxon>Pseudomonadati</taxon>
        <taxon>Pseudomonadota</taxon>
        <taxon>Acidithiobacillia</taxon>
        <taxon>Acidithiobacillales</taxon>
        <taxon>Acidithiobacillaceae</taxon>
        <taxon>Acidithiobacillus</taxon>
    </lineage>
</organism>
<dbReference type="Proteomes" id="UP000006135">
    <property type="component" value="Chromosome"/>
</dbReference>
<reference evidence="1 2" key="1">
    <citation type="journal article" date="2011" name="J. Genet. Genomics">
        <title>Unraveling the Acidithiobacillus caldus complete genome and its central metabolisms for carbon assimilation.</title>
        <authorList>
            <person name="You X.Y."/>
            <person name="Guo X."/>
            <person name="Zheng H.J."/>
            <person name="Zhang M.J."/>
            <person name="Liu L.J."/>
            <person name="Zhu Y.Q."/>
            <person name="Zhu B."/>
            <person name="Wang S.Y."/>
            <person name="Zhao G.P."/>
            <person name="Poetsch A."/>
            <person name="Jiang C.Y."/>
            <person name="Liu S.J."/>
        </authorList>
    </citation>
    <scope>NUCLEOTIDE SEQUENCE [LARGE SCALE GENOMIC DNA]</scope>
    <source>
        <strain evidence="1 2">SM-1</strain>
    </source>
</reference>
<sequence length="50" mass="5510">MRGLRNDALKGGFKAVVNFRLSDGTWKAQGSAWRVLMTQMCGDLVKVAPK</sequence>
<protein>
    <submittedName>
        <fullName evidence="1">Uncharacterized protein</fullName>
    </submittedName>
</protein>
<evidence type="ECO:0000313" key="1">
    <source>
        <dbReference type="EMBL" id="AEK57797.1"/>
    </source>
</evidence>
<dbReference type="KEGG" id="acu:Atc_1148"/>
<evidence type="ECO:0000313" key="2">
    <source>
        <dbReference type="Proteomes" id="UP000006135"/>
    </source>
</evidence>
<dbReference type="HOGENOM" id="CLU_3113452_0_0_6"/>
<keyword evidence="2" id="KW-1185">Reference proteome</keyword>
<proteinExistence type="predicted"/>
<gene>
    <name evidence="1" type="ordered locus">Atc_1148</name>
</gene>
<dbReference type="AlphaFoldDB" id="F9ZLC8"/>